<evidence type="ECO:0000313" key="2">
    <source>
        <dbReference type="Proteomes" id="UP000000545"/>
    </source>
</evidence>
<sequence length="103" mass="10799">MLSGDALAADSELVGQLKGRTQDVSTALQGKIAPLHGAVGVVAPPALRDFLQALSTARDAHDGLLRDAKGYFNDATFALGSVHRGLDEHEGEYSHAFSGLKEV</sequence>
<dbReference type="EMBL" id="CR931997">
    <property type="protein sequence ID" value="CAI37854.1"/>
    <property type="molecule type" value="Genomic_DNA"/>
</dbReference>
<reference evidence="1 2" key="1">
    <citation type="journal article" date="2005" name="J. Bacteriol.">
        <title>Complete genome sequence and analysis of the multiresistant nosocomial pathogen Corynebacterium jeikeium K411, a lipid-requiring bacterium of the human skin flora.</title>
        <authorList>
            <person name="Tauch A."/>
            <person name="Kaiser O."/>
            <person name="Hain T."/>
            <person name="Goesmann A."/>
            <person name="Weisshaar B."/>
            <person name="Albersmeier A."/>
            <person name="Bekel T."/>
            <person name="Bischoff N."/>
            <person name="Brune I."/>
            <person name="Chakraborty T."/>
            <person name="Kalinowski J."/>
            <person name="Meyer F."/>
            <person name="Rupp O."/>
            <person name="Schneiker S."/>
            <person name="Viehoever P."/>
            <person name="Puehler A."/>
        </authorList>
    </citation>
    <scope>NUCLEOTIDE SEQUENCE [LARGE SCALE GENOMIC DNA]</scope>
    <source>
        <strain evidence="1 2">K411</strain>
    </source>
</reference>
<dbReference type="AlphaFoldDB" id="Q4JTK3"/>
<dbReference type="OrthoDB" id="4417664at2"/>
<proteinExistence type="predicted"/>
<accession>Q4JTK3</accession>
<dbReference type="KEGG" id="cjk:jk1677"/>
<dbReference type="RefSeq" id="WP_011274051.1">
    <property type="nucleotide sequence ID" value="NC_007164.1"/>
</dbReference>
<keyword evidence="2" id="KW-1185">Reference proteome</keyword>
<dbReference type="STRING" id="306537.jk1677"/>
<name>Q4JTK3_CORJK</name>
<dbReference type="PATRIC" id="fig|306537.10.peg.1697"/>
<protein>
    <submittedName>
        <fullName evidence="1">Uncharacterized protein</fullName>
    </submittedName>
</protein>
<gene>
    <name evidence="1" type="ordered locus">jk1677</name>
</gene>
<dbReference type="Proteomes" id="UP000000545">
    <property type="component" value="Chromosome"/>
</dbReference>
<evidence type="ECO:0000313" key="1">
    <source>
        <dbReference type="EMBL" id="CAI37854.1"/>
    </source>
</evidence>
<dbReference type="HOGENOM" id="CLU_2259029_0_0_11"/>
<organism evidence="1 2">
    <name type="scientific">Corynebacterium jeikeium (strain K411)</name>
    <dbReference type="NCBI Taxonomy" id="306537"/>
    <lineage>
        <taxon>Bacteria</taxon>
        <taxon>Bacillati</taxon>
        <taxon>Actinomycetota</taxon>
        <taxon>Actinomycetes</taxon>
        <taxon>Mycobacteriales</taxon>
        <taxon>Corynebacteriaceae</taxon>
        <taxon>Corynebacterium</taxon>
    </lineage>
</organism>